<dbReference type="GO" id="GO:0005615">
    <property type="term" value="C:extracellular space"/>
    <property type="evidence" value="ECO:0007669"/>
    <property type="project" value="TreeGrafter"/>
</dbReference>
<dbReference type="Gene3D" id="3.40.390.10">
    <property type="entry name" value="Collagenase (Catalytic Domain)"/>
    <property type="match status" value="1"/>
</dbReference>
<keyword evidence="6 12" id="KW-0378">Hydrolase</keyword>
<dbReference type="FunFam" id="2.60.120.290:FF:000005">
    <property type="entry name" value="Procollagen C-endopeptidase enhancer 1"/>
    <property type="match status" value="1"/>
</dbReference>
<dbReference type="SMART" id="SM00235">
    <property type="entry name" value="ZnMc"/>
    <property type="match status" value="1"/>
</dbReference>
<name>A0A811UB19_CERCA</name>
<keyword evidence="4 13" id="KW-0732">Signal</keyword>
<dbReference type="SMART" id="SM00042">
    <property type="entry name" value="CUB"/>
    <property type="match status" value="2"/>
</dbReference>
<dbReference type="CDD" id="cd00041">
    <property type="entry name" value="CUB"/>
    <property type="match status" value="2"/>
</dbReference>
<dbReference type="AlphaFoldDB" id="A0A811UB19"/>
<feature type="compositionally biased region" description="Basic residues" evidence="14">
    <location>
        <begin position="227"/>
        <end position="258"/>
    </location>
</feature>
<evidence type="ECO:0000256" key="7">
    <source>
        <dbReference type="ARBA" id="ARBA00022833"/>
    </source>
</evidence>
<feature type="domain" description="CUB" evidence="15">
    <location>
        <begin position="486"/>
        <end position="624"/>
    </location>
</feature>
<feature type="disulfide bond" evidence="11">
    <location>
        <begin position="625"/>
        <end position="652"/>
    </location>
</feature>
<dbReference type="PANTHER" id="PTHR10127">
    <property type="entry name" value="DISCOIDIN, CUB, EGF, LAMININ , AND ZINC METALLOPROTEASE DOMAIN CONTAINING"/>
    <property type="match status" value="1"/>
</dbReference>
<dbReference type="Proteomes" id="UP000606786">
    <property type="component" value="Unassembled WGS sequence"/>
</dbReference>
<evidence type="ECO:0000256" key="8">
    <source>
        <dbReference type="ARBA" id="ARBA00023049"/>
    </source>
</evidence>
<dbReference type="GO" id="GO:0008270">
    <property type="term" value="F:zinc ion binding"/>
    <property type="evidence" value="ECO:0007669"/>
    <property type="project" value="UniProtKB-UniRule"/>
</dbReference>
<keyword evidence="10" id="KW-0325">Glycoprotein</keyword>
<feature type="disulfide bond" evidence="12">
    <location>
        <begin position="349"/>
        <end position="350"/>
    </location>
</feature>
<gene>
    <name evidence="17" type="ORF">CCAP1982_LOCUS3257</name>
</gene>
<dbReference type="GO" id="GO:0016485">
    <property type="term" value="P:protein processing"/>
    <property type="evidence" value="ECO:0007669"/>
    <property type="project" value="TreeGrafter"/>
</dbReference>
<dbReference type="InterPro" id="IPR024079">
    <property type="entry name" value="MetalloPept_cat_dom_sf"/>
</dbReference>
<feature type="domain" description="CUB" evidence="15">
    <location>
        <begin position="625"/>
        <end position="710"/>
    </location>
</feature>
<proteinExistence type="predicted"/>
<evidence type="ECO:0000313" key="18">
    <source>
        <dbReference type="Proteomes" id="UP000606786"/>
    </source>
</evidence>
<feature type="disulfide bond" evidence="12">
    <location>
        <begin position="347"/>
        <end position="369"/>
    </location>
</feature>
<evidence type="ECO:0000256" key="1">
    <source>
        <dbReference type="ARBA" id="ARBA00022536"/>
    </source>
</evidence>
<dbReference type="PROSITE" id="PS51864">
    <property type="entry name" value="ASTACIN"/>
    <property type="match status" value="1"/>
</dbReference>
<evidence type="ECO:0000256" key="13">
    <source>
        <dbReference type="RuleBase" id="RU361183"/>
    </source>
</evidence>
<evidence type="ECO:0000256" key="2">
    <source>
        <dbReference type="ARBA" id="ARBA00022670"/>
    </source>
</evidence>
<comment type="caution">
    <text evidence="17">The sequence shown here is derived from an EMBL/GenBank/DDBJ whole genome shotgun (WGS) entry which is preliminary data.</text>
</comment>
<keyword evidence="3 12" id="KW-0479">Metal-binding</keyword>
<comment type="caution">
    <text evidence="11">Lacks conserved residue(s) required for the propagation of feature annotation.</text>
</comment>
<feature type="chain" id="PRO_5033104675" description="Metalloendopeptidase" evidence="13">
    <location>
        <begin position="22"/>
        <end position="710"/>
    </location>
</feature>
<accession>A0A811UB19</accession>
<keyword evidence="2 12" id="KW-0645">Protease</keyword>
<keyword evidence="7 12" id="KW-0862">Zinc</keyword>
<dbReference type="SUPFAM" id="SSF55486">
    <property type="entry name" value="Metalloproteases ('zincins'), catalytic domain"/>
    <property type="match status" value="1"/>
</dbReference>
<comment type="cofactor">
    <cofactor evidence="12 13">
        <name>Zn(2+)</name>
        <dbReference type="ChEBI" id="CHEBI:29105"/>
    </cofactor>
    <text evidence="12 13">Binds 1 zinc ion per subunit.</text>
</comment>
<evidence type="ECO:0000256" key="3">
    <source>
        <dbReference type="ARBA" id="ARBA00022723"/>
    </source>
</evidence>
<evidence type="ECO:0000256" key="12">
    <source>
        <dbReference type="PROSITE-ProRule" id="PRU01211"/>
    </source>
</evidence>
<keyword evidence="1" id="KW-0245">EGF-like domain</keyword>
<evidence type="ECO:0000256" key="10">
    <source>
        <dbReference type="ARBA" id="ARBA00023180"/>
    </source>
</evidence>
<dbReference type="Pfam" id="PF01400">
    <property type="entry name" value="Astacin"/>
    <property type="match status" value="1"/>
</dbReference>
<keyword evidence="9 11" id="KW-1015">Disulfide bond</keyword>
<dbReference type="InterPro" id="IPR035914">
    <property type="entry name" value="Sperma_CUB_dom_sf"/>
</dbReference>
<dbReference type="InterPro" id="IPR001506">
    <property type="entry name" value="Peptidase_M12A"/>
</dbReference>
<feature type="domain" description="Peptidase M12A" evidence="16">
    <location>
        <begin position="282"/>
        <end position="484"/>
    </location>
</feature>
<dbReference type="EC" id="3.4.24.-" evidence="13"/>
<feature type="binding site" evidence="12">
    <location>
        <position position="381"/>
    </location>
    <ligand>
        <name>Zn(2+)</name>
        <dbReference type="ChEBI" id="CHEBI:29105"/>
        <note>catalytic</note>
    </ligand>
</feature>
<evidence type="ECO:0000256" key="11">
    <source>
        <dbReference type="PROSITE-ProRule" id="PRU00059"/>
    </source>
</evidence>
<feature type="binding site" evidence="12">
    <location>
        <position position="387"/>
    </location>
    <ligand>
        <name>Zn(2+)</name>
        <dbReference type="ChEBI" id="CHEBI:29105"/>
        <note>catalytic</note>
    </ligand>
</feature>
<dbReference type="InterPro" id="IPR000859">
    <property type="entry name" value="CUB_dom"/>
</dbReference>
<sequence length="710" mass="81121">MAGFFVQHCLVLYLLLPLIIAVTPTGAKHSLSIHHKPQHHHHLSHLQKTALARQVQILDGLQVEAEGYFDIFVQPEQFVEIETQTAPQTKGHNGAIESTHLQHLPDIAAVEAEAAAASGAGDEEAKTVWSRANANRPAFFYDSTALSKIQSNTKSIDTDDGGNFFYERNIVVEPALASKAKLKSRRRHKNITIKGNDTSGMQRQQLQSLAFRRRLFKQLKGKRIPIRQKHHKHQHKRLPLKCHNKAKSRRSKKSKKRNDRPNLPFHHLKNEAYLNAVSRPRRAVTAKKERIWDYGVIPYTIDEIFSGVHKALFMRAMRHWENSTCIKFVERDPKTHPNYIHFTVKNCGCCSFVGKRGSGRQAISIGRNCEKFGIVVHELGHVIGFWHEHTRTDRDRHIMINKDNIMKGQEYNFDVLSAEDVDSLGLPYDYNSIMHYAKNTFAKNVYLETIQPIGISKAQHIEIGQRLRLSPGDIVKANRLYKCTSCGRTFQENSGQIISPHYEYSPYDAAMQQSNTVDDGGSGDYELSDFDKSREKCEWRITATNGERIILQIHQVHLLQSTDCSVDYLEVRDGYWYKSPVIKRLCGNMTAETLKSTSSRMLINYVNHNAIRGFRGFSADFEVTCGGDIFLTESRRIDSPNYPLEYLADRECVWRITAPENRQVALKFQSFELENHDNCAYDYVEIRDGLSSDSRLIGTYCGNVVPPNIK</sequence>
<dbReference type="SUPFAM" id="SSF49854">
    <property type="entry name" value="Spermadhesin, CUB domain"/>
    <property type="match status" value="2"/>
</dbReference>
<keyword evidence="5" id="KW-0677">Repeat</keyword>
<dbReference type="PRINTS" id="PR00480">
    <property type="entry name" value="ASTACIN"/>
</dbReference>
<evidence type="ECO:0000256" key="9">
    <source>
        <dbReference type="ARBA" id="ARBA00023157"/>
    </source>
</evidence>
<protein>
    <recommendedName>
        <fullName evidence="13">Metalloendopeptidase</fullName>
        <ecNumber evidence="13">3.4.24.-</ecNumber>
    </recommendedName>
</protein>
<feature type="binding site" evidence="12">
    <location>
        <position position="377"/>
    </location>
    <ligand>
        <name>Zn(2+)</name>
        <dbReference type="ChEBI" id="CHEBI:29105"/>
        <note>catalytic</note>
    </ligand>
</feature>
<dbReference type="Gene3D" id="2.60.120.290">
    <property type="entry name" value="Spermadhesin, CUB domain"/>
    <property type="match status" value="2"/>
</dbReference>
<dbReference type="PANTHER" id="PTHR10127:SF861">
    <property type="entry name" value="DORSAL-VENTRAL PATTERNING PROTEIN TOLLOID-RELATED"/>
    <property type="match status" value="1"/>
</dbReference>
<reference evidence="17" key="1">
    <citation type="submission" date="2020-11" db="EMBL/GenBank/DDBJ databases">
        <authorList>
            <person name="Whitehead M."/>
        </authorList>
    </citation>
    <scope>NUCLEOTIDE SEQUENCE</scope>
    <source>
        <strain evidence="17">EGII</strain>
    </source>
</reference>
<dbReference type="EMBL" id="CAJHJT010000001">
    <property type="protein sequence ID" value="CAD6994513.1"/>
    <property type="molecule type" value="Genomic_DNA"/>
</dbReference>
<dbReference type="InterPro" id="IPR006026">
    <property type="entry name" value="Peptidase_Metallo"/>
</dbReference>
<evidence type="ECO:0000256" key="14">
    <source>
        <dbReference type="SAM" id="MobiDB-lite"/>
    </source>
</evidence>
<keyword evidence="18" id="KW-1185">Reference proteome</keyword>
<evidence type="ECO:0000313" key="17">
    <source>
        <dbReference type="EMBL" id="CAD6994513.1"/>
    </source>
</evidence>
<evidence type="ECO:0000256" key="4">
    <source>
        <dbReference type="ARBA" id="ARBA00022729"/>
    </source>
</evidence>
<feature type="region of interest" description="Disordered" evidence="14">
    <location>
        <begin position="227"/>
        <end position="265"/>
    </location>
</feature>
<dbReference type="Pfam" id="PF00431">
    <property type="entry name" value="CUB"/>
    <property type="match status" value="2"/>
</dbReference>
<dbReference type="FunFam" id="3.40.390.10:FF:000004">
    <property type="entry name" value="Metalloendopeptidase"/>
    <property type="match status" value="1"/>
</dbReference>
<evidence type="ECO:0000256" key="5">
    <source>
        <dbReference type="ARBA" id="ARBA00022737"/>
    </source>
</evidence>
<feature type="active site" evidence="12">
    <location>
        <position position="378"/>
    </location>
</feature>
<dbReference type="GO" id="GO:0009953">
    <property type="term" value="P:dorsal/ventral pattern formation"/>
    <property type="evidence" value="ECO:0007669"/>
    <property type="project" value="TreeGrafter"/>
</dbReference>
<organism evidence="17 18">
    <name type="scientific">Ceratitis capitata</name>
    <name type="common">Mediterranean fruit fly</name>
    <name type="synonym">Tephritis capitata</name>
    <dbReference type="NCBI Taxonomy" id="7213"/>
    <lineage>
        <taxon>Eukaryota</taxon>
        <taxon>Metazoa</taxon>
        <taxon>Ecdysozoa</taxon>
        <taxon>Arthropoda</taxon>
        <taxon>Hexapoda</taxon>
        <taxon>Insecta</taxon>
        <taxon>Pterygota</taxon>
        <taxon>Neoptera</taxon>
        <taxon>Endopterygota</taxon>
        <taxon>Diptera</taxon>
        <taxon>Brachycera</taxon>
        <taxon>Muscomorpha</taxon>
        <taxon>Tephritoidea</taxon>
        <taxon>Tephritidae</taxon>
        <taxon>Ceratitis</taxon>
        <taxon>Ceratitis</taxon>
    </lineage>
</organism>
<keyword evidence="8 12" id="KW-0482">Metalloprotease</keyword>
<evidence type="ECO:0000259" key="16">
    <source>
        <dbReference type="PROSITE" id="PS51864"/>
    </source>
</evidence>
<dbReference type="OrthoDB" id="431034at2759"/>
<evidence type="ECO:0000256" key="6">
    <source>
        <dbReference type="ARBA" id="ARBA00022801"/>
    </source>
</evidence>
<dbReference type="GO" id="GO:0004222">
    <property type="term" value="F:metalloendopeptidase activity"/>
    <property type="evidence" value="ECO:0007669"/>
    <property type="project" value="UniProtKB-UniRule"/>
</dbReference>
<evidence type="ECO:0000259" key="15">
    <source>
        <dbReference type="PROSITE" id="PS01180"/>
    </source>
</evidence>
<dbReference type="PROSITE" id="PS01180">
    <property type="entry name" value="CUB"/>
    <property type="match status" value="2"/>
</dbReference>
<feature type="signal peptide" evidence="13">
    <location>
        <begin position="1"/>
        <end position="21"/>
    </location>
</feature>